<evidence type="ECO:0000313" key="3">
    <source>
        <dbReference type="Proteomes" id="UP001497453"/>
    </source>
</evidence>
<dbReference type="EMBL" id="OZ037950">
    <property type="protein sequence ID" value="CAL1713707.1"/>
    <property type="molecule type" value="Genomic_DNA"/>
</dbReference>
<gene>
    <name evidence="2" type="ORF">GFSPODELE1_LOCUS9432</name>
</gene>
<accession>A0ABP1E2G0</accession>
<evidence type="ECO:0008006" key="4">
    <source>
        <dbReference type="Google" id="ProtNLM"/>
    </source>
</evidence>
<sequence length="366" mass="41815">MTFQAGSEWFEVLRIPHHELTRFSKTPLKWLRFVAYCIFGVRGHLSSSANGSEEDYDATENLSGNYYYVASDEGRIIGPKGMNDRTSYGSGHRSPRRDDVTLRDDGLCIATGMGGDEVVQAHLIPHSKGDPYIQNLLTIRLGQSQGDWAGIPSMDRLDSIDDARNIISLVQFLHTRLKTPDLAFLQVPNFAMTSEDLRDPDAPDVILPVFHTQDRIQVHFMDPAILPTFYELHRSQRCCHGSYLRIPADTSNWPRPVLWDFAYGVASLQRWSSGEHLQKHKSTERYYNPLPFESDSAHYESNEQRDILGDLGLRDSTQTPKQTDDLDPWDRVWEFWQAAAAPAVRRARDEAIECWRQTVPIEMTAF</sequence>
<reference evidence="3" key="1">
    <citation type="submission" date="2024-04" db="EMBL/GenBank/DDBJ databases">
        <authorList>
            <person name="Shaw F."/>
            <person name="Minotto A."/>
        </authorList>
    </citation>
    <scope>NUCLEOTIDE SEQUENCE [LARGE SCALE GENOMIC DNA]</scope>
</reference>
<feature type="region of interest" description="Disordered" evidence="1">
    <location>
        <begin position="78"/>
        <end position="99"/>
    </location>
</feature>
<evidence type="ECO:0000313" key="2">
    <source>
        <dbReference type="EMBL" id="CAL1713707.1"/>
    </source>
</evidence>
<evidence type="ECO:0000256" key="1">
    <source>
        <dbReference type="SAM" id="MobiDB-lite"/>
    </source>
</evidence>
<keyword evidence="3" id="KW-1185">Reference proteome</keyword>
<organism evidence="2 3">
    <name type="scientific">Somion occarium</name>
    <dbReference type="NCBI Taxonomy" id="3059160"/>
    <lineage>
        <taxon>Eukaryota</taxon>
        <taxon>Fungi</taxon>
        <taxon>Dikarya</taxon>
        <taxon>Basidiomycota</taxon>
        <taxon>Agaricomycotina</taxon>
        <taxon>Agaricomycetes</taxon>
        <taxon>Polyporales</taxon>
        <taxon>Cerrenaceae</taxon>
        <taxon>Somion</taxon>
    </lineage>
</organism>
<protein>
    <recommendedName>
        <fullName evidence="4">HNH nuclease domain-containing protein</fullName>
    </recommendedName>
</protein>
<name>A0ABP1E2G0_9APHY</name>
<proteinExistence type="predicted"/>
<dbReference type="Proteomes" id="UP001497453">
    <property type="component" value="Chromosome 7"/>
</dbReference>